<dbReference type="Pfam" id="PF13926">
    <property type="entry name" value="DUF4211"/>
    <property type="match status" value="1"/>
</dbReference>
<evidence type="ECO:0000256" key="1">
    <source>
        <dbReference type="SAM" id="MobiDB-lite"/>
    </source>
</evidence>
<feature type="compositionally biased region" description="Basic and acidic residues" evidence="1">
    <location>
        <begin position="31"/>
        <end position="47"/>
    </location>
</feature>
<feature type="compositionally biased region" description="Low complexity" evidence="1">
    <location>
        <begin position="1"/>
        <end position="23"/>
    </location>
</feature>
<feature type="region of interest" description="Disordered" evidence="1">
    <location>
        <begin position="1"/>
        <end position="64"/>
    </location>
</feature>
<evidence type="ECO:0000313" key="3">
    <source>
        <dbReference type="EMBL" id="LAB13769.1"/>
    </source>
</evidence>
<organism evidence="3">
    <name type="scientific">Micrurus paraensis</name>
    <dbReference type="NCBI Taxonomy" id="1970185"/>
    <lineage>
        <taxon>Eukaryota</taxon>
        <taxon>Metazoa</taxon>
        <taxon>Chordata</taxon>
        <taxon>Craniata</taxon>
        <taxon>Vertebrata</taxon>
        <taxon>Euteleostomi</taxon>
        <taxon>Lepidosauria</taxon>
        <taxon>Squamata</taxon>
        <taxon>Bifurcata</taxon>
        <taxon>Unidentata</taxon>
        <taxon>Episquamata</taxon>
        <taxon>Toxicofera</taxon>
        <taxon>Serpentes</taxon>
        <taxon>Colubroidea</taxon>
        <taxon>Elapidae</taxon>
        <taxon>Elapinae</taxon>
        <taxon>Micrurus</taxon>
    </lineage>
</organism>
<dbReference type="AlphaFoldDB" id="A0A2D4KYJ1"/>
<protein>
    <recommendedName>
        <fullName evidence="2">DUF4211 domain-containing protein</fullName>
    </recommendedName>
</protein>
<feature type="domain" description="DUF4211" evidence="2">
    <location>
        <begin position="56"/>
        <end position="137"/>
    </location>
</feature>
<dbReference type="EMBL" id="IACL01104319">
    <property type="protein sequence ID" value="LAB13769.1"/>
    <property type="molecule type" value="Transcribed_RNA"/>
</dbReference>
<accession>A0A2D4KYJ1</accession>
<proteinExistence type="predicted"/>
<evidence type="ECO:0000259" key="2">
    <source>
        <dbReference type="Pfam" id="PF13926"/>
    </source>
</evidence>
<sequence>MSVAKVPDPSVPKTVTTKVTSVKPKAKQPKTKAEPPPKKRKTWKEESPSIPQPQSDEEDTEPPAPIVARFLNTRAMKETFRNYMELLVSLALDQDTMQALEKSNDELLLPYMRKIDGMLNDNRKRLLSKLHIERPFKVLIIIFYS</sequence>
<dbReference type="InterPro" id="IPR025451">
    <property type="entry name" value="DUF4211"/>
</dbReference>
<reference evidence="3" key="1">
    <citation type="submission" date="2017-07" db="EMBL/GenBank/DDBJ databases">
        <authorList>
            <person name="Mikheyev A."/>
            <person name="Grau M."/>
        </authorList>
    </citation>
    <scope>NUCLEOTIDE SEQUENCE</scope>
    <source>
        <tissue evidence="3">Venom_gland</tissue>
    </source>
</reference>
<dbReference type="PANTHER" id="PTHR14709:SF2">
    <property type="entry name" value="GLUTAMINE AND SERINE-RICH PROTEIN 1"/>
    <property type="match status" value="1"/>
</dbReference>
<name>A0A2D4KYJ1_9SAUR</name>
<reference evidence="3" key="2">
    <citation type="submission" date="2017-11" db="EMBL/GenBank/DDBJ databases">
        <title>Coralsnake Venomics: Analyses of Venom Gland Transcriptomes and Proteomes of Six Brazilian Taxa.</title>
        <authorList>
            <person name="Aird S.D."/>
            <person name="Jorge da Silva N."/>
            <person name="Qiu L."/>
            <person name="Villar-Briones A."/>
            <person name="Aparecida-Saddi V."/>
            <person name="Campos-Telles M.P."/>
            <person name="Grau M."/>
            <person name="Mikheyev A.S."/>
        </authorList>
    </citation>
    <scope>NUCLEOTIDE SEQUENCE</scope>
    <source>
        <tissue evidence="3">Venom_gland</tissue>
    </source>
</reference>
<dbReference type="PANTHER" id="PTHR14709">
    <property type="entry name" value="GLUTAMINE AND SERINE-RICH PROTEIN 1-RELATED"/>
    <property type="match status" value="1"/>
</dbReference>
<dbReference type="InterPro" id="IPR052466">
    <property type="entry name" value="DNA_MethProtect_Complex"/>
</dbReference>